<proteinExistence type="predicted"/>
<dbReference type="InParanoid" id="A0A168P4Q9"/>
<reference evidence="2" key="1">
    <citation type="submission" date="2016-04" db="EMBL/GenBank/DDBJ databases">
        <authorList>
            <person name="Evans L.H."/>
            <person name="Alamgir A."/>
            <person name="Owens N."/>
            <person name="Weber N.D."/>
            <person name="Virtaneva K."/>
            <person name="Barbian K."/>
            <person name="Babar A."/>
            <person name="Rosenke K."/>
        </authorList>
    </citation>
    <scope>NUCLEOTIDE SEQUENCE [LARGE SCALE GENOMIC DNA]</scope>
    <source>
        <strain evidence="2">CBS 101.48</strain>
    </source>
</reference>
<dbReference type="STRING" id="4829.A0A168P4Q9"/>
<dbReference type="InterPro" id="IPR001810">
    <property type="entry name" value="F-box_dom"/>
</dbReference>
<dbReference type="InterPro" id="IPR001680">
    <property type="entry name" value="WD40_rpt"/>
</dbReference>
<dbReference type="InterPro" id="IPR015943">
    <property type="entry name" value="WD40/YVTN_repeat-like_dom_sf"/>
</dbReference>
<dbReference type="SUPFAM" id="SSF50978">
    <property type="entry name" value="WD40 repeat-like"/>
    <property type="match status" value="1"/>
</dbReference>
<accession>A0A168P4Q9</accession>
<dbReference type="Gene3D" id="2.130.10.10">
    <property type="entry name" value="YVTN repeat-like/Quinoprotein amine dehydrogenase"/>
    <property type="match status" value="1"/>
</dbReference>
<dbReference type="Pfam" id="PF25499">
    <property type="entry name" value="Beta-prop_pof12"/>
    <property type="match status" value="1"/>
</dbReference>
<dbReference type="AlphaFoldDB" id="A0A168P4Q9"/>
<evidence type="ECO:0000313" key="3">
    <source>
        <dbReference type="Proteomes" id="UP000078561"/>
    </source>
</evidence>
<dbReference type="OrthoDB" id="3219396at2759"/>
<dbReference type="EMBL" id="LT553587">
    <property type="protein sequence ID" value="SAM01767.1"/>
    <property type="molecule type" value="Genomic_DNA"/>
</dbReference>
<keyword evidence="3" id="KW-1185">Reference proteome</keyword>
<gene>
    <name evidence="2" type="primary">ABSGL_07516.1 scaffold 8890</name>
</gene>
<dbReference type="InterPro" id="IPR036047">
    <property type="entry name" value="F-box-like_dom_sf"/>
</dbReference>
<name>A0A168P4Q9_ABSGL</name>
<protein>
    <recommendedName>
        <fullName evidence="1">F-box domain-containing protein</fullName>
    </recommendedName>
</protein>
<dbReference type="Pfam" id="PF12937">
    <property type="entry name" value="F-box-like"/>
    <property type="match status" value="1"/>
</dbReference>
<evidence type="ECO:0000313" key="2">
    <source>
        <dbReference type="EMBL" id="SAM01767.1"/>
    </source>
</evidence>
<dbReference type="Gene3D" id="1.20.1280.50">
    <property type="match status" value="1"/>
</dbReference>
<dbReference type="SUPFAM" id="SSF81383">
    <property type="entry name" value="F-box domain"/>
    <property type="match status" value="1"/>
</dbReference>
<evidence type="ECO:0000259" key="1">
    <source>
        <dbReference type="Pfam" id="PF12937"/>
    </source>
</evidence>
<organism evidence="2">
    <name type="scientific">Absidia glauca</name>
    <name type="common">Pin mould</name>
    <dbReference type="NCBI Taxonomy" id="4829"/>
    <lineage>
        <taxon>Eukaryota</taxon>
        <taxon>Fungi</taxon>
        <taxon>Fungi incertae sedis</taxon>
        <taxon>Mucoromycota</taxon>
        <taxon>Mucoromycotina</taxon>
        <taxon>Mucoromycetes</taxon>
        <taxon>Mucorales</taxon>
        <taxon>Cunninghamellaceae</taxon>
        <taxon>Absidia</taxon>
    </lineage>
</organism>
<feature type="domain" description="F-box" evidence="1">
    <location>
        <begin position="25"/>
        <end position="63"/>
    </location>
</feature>
<dbReference type="SMART" id="SM00320">
    <property type="entry name" value="WD40"/>
    <property type="match status" value="1"/>
</dbReference>
<dbReference type="InterPro" id="IPR036322">
    <property type="entry name" value="WD40_repeat_dom_sf"/>
</dbReference>
<dbReference type="Proteomes" id="UP000078561">
    <property type="component" value="Unassembled WGS sequence"/>
</dbReference>
<sequence>MPLLKKQRRDAGRRIDFTCQLFSDELVLGTFAYLSAHDLIECGKVNHAWSRLSCDAGLWRPLYEERFNKPLCTFKAKWNPMAEYQLPFSDWKDQYRIHQNWLTGYCTSYRHDTNTFSEHSNSWGSCTLQYLIQYTRDLLCVCNQARTQVELWHIGKTTTRQLCCLDDVSDNNRRHTITFMKLNEATEELDDHTGQQQQYYRLTIGNSAGGFDVWKITTAKEQEATSLVGTRRTGRYRPLSQGSAVVALDVCYPMLIMCTANMKLQAFDISDPTPRQVLLLESPIPWSPVVLHLARHLSSTQWRAILCYGMLVMGNQTSIGTQEIIFTANGLSSSRHSSILDPRSALLPLGSRAPPTLTSIVYSEPFLMTAHTSNTIKEYRLVSTPDQFTIEFVRTYYGHTCQVSSLALDSDQGRLISGSRAGLRIWDLLGLDQYKIRAKDYVVTLRHEDYGAMDIPQNDIVWIQMDAFKIVALIRNGDTKEAWFKVWSFDP</sequence>
<dbReference type="OMA" id="RHNWSRG"/>